<sequence length="2402" mass="269841">MEKNNLLYNLFKFVATVFITLIAPFAFAQDVEIDSTKTGYSQGSLGLANPSSILEAYSYDPVTDRYIYTNTFDGFNINYPIILTPQQYEELVLRESMREYYKQKLSAVEGKKEGSEEAKRDLLPRYYVNSKLFETIFGGNTIDVKPTGSVEMDLGMRFTKQDNPALSPRNRKNFTFDFNQRISMGLQGKVGTRLNVNVNYDTQSTFAFQNLIKLEYTPTEDDIIQKIEVGNVSLPINSTLIRGAQSLFGVKAQLQFGKTTVTGVFSEQKSQTKTVNAEGGATIQDFSLFAQEYDNDRHYFLSQYFRNNYDKALRNYPYIDSRIQITRIEVWITNRQNRINTQDNNLRNIIGLQDLGEAQINGIPNSEIIGLNTIPANFFNFPLSNPDRPSDNGNNKFDPTNIGGAGSLLNSGIRDIATAGNGFNVGVTEGQDYVKLENARKLTANEFTFHPQLGYISLNQRLSNDEVLAVSYQYTIGDQVYQVGEFGTDGVDATQVDNSTGIATPSSQSLILKMLKGTLINVDKPVWNLMMKNIYQIPGGYQLESEDFKFNILYTDPSPLNYIQQVGSTPLPADVAETPLIKVFNLDKLNYTNDPQQGGDGFFDFIPGITVDAQYGRIIFTNVEPFGKLLFDKLKVGTEDYNVELSYNSNQEKYVFKNLYEKTQAQALQDSEKNKFQLRGRYKSTSGDGIPIGAFNVPQGSVVVTAGGRVLVEGIDYTVNYQLGRVYITDTSILASNTPIQVSLENNAVFGQQTRRFWGLNVEHKFNENFLIGGTILNMSERPFTQKADYGQDAVNNTIFGLNANYATEVPFLTRLANKLPNIDTDVPSNLSFRGEVAFLKPGASKTSNFNGESTVYIDDFEGSQTTIDMRSASAWSLASVPLEDNFDNNPTENEPAVDDISIGFKRAKMSWYSIDPVFYTQAPAGISNADLSTNNTRRIFSRELYPQTDIAQGQTQVVSTLDLSYFPKERGPYNFNPNATNNTFPTGTEQDNWGGIMRSINSTNFVQSNVEYLQFWVLDPYYDVQGQPVNVANEGKLVFNLGEISEDVLNDGRKSYENGLPEAGAVSATTSTNWGKISASQSLIYAFDTNEANRAVQDLGLNGLSDAEEAAKFAGFAGNPDPAADNYQFYLNATGGVLDRYKNYNGTQGNSPVNVSDTNRGSTTFPDVEDINRDNTMNTINAYYKFEVNMVPNQQVGSNYVVDVREVTDIDLPDGGSGKSRWLQYKIPIQELAIPDNAVGSISDLLSVRFMRMYLTGFTENVTLRFGALDLVRGEWRRFNSSLDDGSTDPTPLDNTDDDTGFDVVSVNIQENGNRSPIKYVAPPGVDREQLYNNNTIINQNEQSLSLRVYDPISTNANDGLQVGDSRAVFKNVNVDMRQFKKMRMFLHAEALLKNDGSPDVLGEDEMVAFIRFGNDFTQNFYQIEMPLKVTPHGAASPEDVWPVDNEINIPLSLLTKLKILALSNNPDLAAPDVNGIVFVEEEDELIGSSESRLTLGIKGNPNFGLVRTLMIGIKNKNGSQPIRGEVWFNELRMSEMDNKGGYAAVANIDANMADFATISTTGRLSTIGFGSLEQGPNERSREDVKQYDLVTNFNLGQLLPKKWGINLPFNYAVGEEKITPKYDPYYQDIELQQLIDITENQDEKDAIEERAIDYTKRQSINFIGVRKDRAPDQKQRIYDPENLTLSYSYNETLHHDFEIESLTDKQVKTTVDYAYSFKPSTIEPFKKSKFLSKGSYYKALQDFNFNFLPTSIAFSSNILRQYNKQQFRQIDVQGIELDPLYRRNFFFNYNYGFNYKLTKSLSAVYNANSNNIVRNYLDENNLPIDSFSIWDDFWDAGTPNQHNQQLVVNYELPVNKLPFLSFVKSNYSYTSDYNWTRSSNAFSSIQTEAGDVYQLGNTIQNANSHKLNTTLDMTAFYKMLGIGVKKTPKAKPVAPPKPGEKIVAKPKSTGTSDQNPFVKALIDVVTSVKNIQVNYTENNGTVLPGFLPGVGFFGTTRPTVGFVLGSQSDIRYEAAKNGYLTNFPDFNQNFTQVKNRQLNFTAQMEVFKDFKIDLSADRTLSENFSEQYDVSDGVYNPRSPYNFGNYNISTILIKTAFSESSEGFSKAFQDFRDNRIIIANRLAEEYYGAGNVQDSDGDGYPDGFGKNSQQVLLPSFLAAYSGQSANKVSTNDFKSIPLPNWNVKYTGLMNYKFFKDKFKRFSIQHGYRASYGINAFRSNLNPEVTDQNGNIYAKRIISNVNLAEQFNPLVRFDFETKSSLKILAEIKRDRTLNMSFDNNLLTEVKGNEYTFGVGYRIKDVTISSKLADTPTGVIKSDVNLKADFSIRKNETIVRYLDYDNNQLSGGQNLMSIKLTADYSFSRNFTAIFYYDHQFSKAVISTAFPLTTVRAGFTLRYNFGN</sequence>
<evidence type="ECO:0000313" key="4">
    <source>
        <dbReference type="EMBL" id="MFC4739284.1"/>
    </source>
</evidence>
<dbReference type="Proteomes" id="UP001595885">
    <property type="component" value="Unassembled WGS sequence"/>
</dbReference>
<feature type="domain" description="Gliding motility protein SprA N-terminal" evidence="3">
    <location>
        <begin position="1122"/>
        <end position="1635"/>
    </location>
</feature>
<name>A0ABV9P4X2_9FLAO</name>
<dbReference type="NCBIfam" id="TIGR04189">
    <property type="entry name" value="surface_SprA"/>
    <property type="match status" value="1"/>
</dbReference>
<evidence type="ECO:0000256" key="1">
    <source>
        <dbReference type="SAM" id="MobiDB-lite"/>
    </source>
</evidence>
<feature type="domain" description="Gliding motility protein SprA N-terminal" evidence="3">
    <location>
        <begin position="52"/>
        <end position="455"/>
    </location>
</feature>
<protein>
    <submittedName>
        <fullName evidence="4">Cell surface protein SprA</fullName>
    </submittedName>
</protein>
<organism evidence="4 5">
    <name type="scientific">Flavobacterium ponti</name>
    <dbReference type="NCBI Taxonomy" id="665133"/>
    <lineage>
        <taxon>Bacteria</taxon>
        <taxon>Pseudomonadati</taxon>
        <taxon>Bacteroidota</taxon>
        <taxon>Flavobacteriia</taxon>
        <taxon>Flavobacteriales</taxon>
        <taxon>Flavobacteriaceae</taxon>
        <taxon>Flavobacterium</taxon>
    </lineage>
</organism>
<accession>A0ABV9P4X2</accession>
<feature type="region of interest" description="Disordered" evidence="1">
    <location>
        <begin position="1281"/>
        <end position="1300"/>
    </location>
</feature>
<comment type="caution">
    <text evidence="4">The sequence shown here is derived from an EMBL/GenBank/DDBJ whole genome shotgun (WGS) entry which is preliminary data.</text>
</comment>
<feature type="chain" id="PRO_5045731442" evidence="2">
    <location>
        <begin position="29"/>
        <end position="2402"/>
    </location>
</feature>
<gene>
    <name evidence="4" type="primary">sprA</name>
    <name evidence="4" type="ORF">ACFO3U_04695</name>
</gene>
<keyword evidence="2" id="KW-0732">Signal</keyword>
<feature type="region of interest" description="Disordered" evidence="1">
    <location>
        <begin position="1930"/>
        <end position="1952"/>
    </location>
</feature>
<evidence type="ECO:0000313" key="5">
    <source>
        <dbReference type="Proteomes" id="UP001595885"/>
    </source>
</evidence>
<dbReference type="Pfam" id="PF14349">
    <property type="entry name" value="SprA_N"/>
    <property type="match status" value="2"/>
</dbReference>
<reference evidence="5" key="1">
    <citation type="journal article" date="2019" name="Int. J. Syst. Evol. Microbiol.">
        <title>The Global Catalogue of Microorganisms (GCM) 10K type strain sequencing project: providing services to taxonomists for standard genome sequencing and annotation.</title>
        <authorList>
            <consortium name="The Broad Institute Genomics Platform"/>
            <consortium name="The Broad Institute Genome Sequencing Center for Infectious Disease"/>
            <person name="Wu L."/>
            <person name="Ma J."/>
        </authorList>
    </citation>
    <scope>NUCLEOTIDE SEQUENCE [LARGE SCALE GENOMIC DNA]</scope>
    <source>
        <strain evidence="5">CCUG 50349</strain>
    </source>
</reference>
<evidence type="ECO:0000259" key="3">
    <source>
        <dbReference type="Pfam" id="PF14349"/>
    </source>
</evidence>
<proteinExistence type="predicted"/>
<dbReference type="RefSeq" id="WP_379738582.1">
    <property type="nucleotide sequence ID" value="NZ_JBHSGW010000003.1"/>
</dbReference>
<feature type="signal peptide" evidence="2">
    <location>
        <begin position="1"/>
        <end position="28"/>
    </location>
</feature>
<keyword evidence="5" id="KW-1185">Reference proteome</keyword>
<dbReference type="InterPro" id="IPR026377">
    <property type="entry name" value="Cell_surface_SprA"/>
</dbReference>
<evidence type="ECO:0000256" key="2">
    <source>
        <dbReference type="SAM" id="SignalP"/>
    </source>
</evidence>
<dbReference type="InterPro" id="IPR025684">
    <property type="entry name" value="SprA_N_dom"/>
</dbReference>
<dbReference type="EMBL" id="JBHSGW010000003">
    <property type="protein sequence ID" value="MFC4739284.1"/>
    <property type="molecule type" value="Genomic_DNA"/>
</dbReference>